<gene>
    <name evidence="2" type="ORF">A7U43_02785</name>
</gene>
<feature type="transmembrane region" description="Helical" evidence="1">
    <location>
        <begin position="100"/>
        <end position="121"/>
    </location>
</feature>
<feature type="transmembrane region" description="Helical" evidence="1">
    <location>
        <begin position="72"/>
        <end position="93"/>
    </location>
</feature>
<sequence length="243" mass="25197">MRAGATATALILVAGFFLAPAILAGGDFGPLTDGHLVEAALRSELVASWRTTDQDMTAGLVHLVDYWRRYHAIKIAIATALLAVLVALATSCLRRNGAAVAAIVAAFALLAVLLVVVNIQATTAPLAALLQGLPPPDSTGSAQAYLEIRQSLAAHRSAPILEAMTDSVSRYHAVMSVETAMLAVVFMACAVWAWKAGHRPRAWAWVMTSALIGAGLTVVAVVTARMSLGAAALLPAYFTGVGG</sequence>
<reference evidence="2 3" key="1">
    <citation type="submission" date="2016-05" db="EMBL/GenBank/DDBJ databases">
        <title>Complete genome sequence of a phthalic acid esters degrading Mycobacterium sp. YC-RL4.</title>
        <authorList>
            <person name="Ren L."/>
            <person name="Fan S."/>
            <person name="Ruth N."/>
            <person name="Jia Y."/>
            <person name="Wang J."/>
            <person name="Qiao C."/>
        </authorList>
    </citation>
    <scope>NUCLEOTIDE SEQUENCE [LARGE SCALE GENOMIC DNA]</scope>
    <source>
        <strain evidence="2 3">YC-RL4</strain>
    </source>
</reference>
<feature type="transmembrane region" description="Helical" evidence="1">
    <location>
        <begin position="171"/>
        <end position="193"/>
    </location>
</feature>
<dbReference type="Proteomes" id="UP000077143">
    <property type="component" value="Chromosome"/>
</dbReference>
<organism evidence="2 3">
    <name type="scientific">Mycobacterium adipatum</name>
    <dbReference type="NCBI Taxonomy" id="1682113"/>
    <lineage>
        <taxon>Bacteria</taxon>
        <taxon>Bacillati</taxon>
        <taxon>Actinomycetota</taxon>
        <taxon>Actinomycetes</taxon>
        <taxon>Mycobacteriales</taxon>
        <taxon>Mycobacteriaceae</taxon>
        <taxon>Mycobacterium</taxon>
    </lineage>
</organism>
<feature type="transmembrane region" description="Helical" evidence="1">
    <location>
        <begin position="205"/>
        <end position="238"/>
    </location>
</feature>
<evidence type="ECO:0000313" key="3">
    <source>
        <dbReference type="Proteomes" id="UP000077143"/>
    </source>
</evidence>
<keyword evidence="1" id="KW-0812">Transmembrane</keyword>
<dbReference type="STRING" id="1682113.A7U43_02785"/>
<evidence type="ECO:0000313" key="2">
    <source>
        <dbReference type="EMBL" id="ANE78403.1"/>
    </source>
</evidence>
<dbReference type="KEGG" id="madi:A7U43_02785"/>
<dbReference type="EMBL" id="CP015596">
    <property type="protein sequence ID" value="ANE78403.1"/>
    <property type="molecule type" value="Genomic_DNA"/>
</dbReference>
<evidence type="ECO:0000256" key="1">
    <source>
        <dbReference type="SAM" id="Phobius"/>
    </source>
</evidence>
<protein>
    <submittedName>
        <fullName evidence="2">Uncharacterized protein</fullName>
    </submittedName>
</protein>
<name>A0A172UGU3_9MYCO</name>
<proteinExistence type="predicted"/>
<keyword evidence="1" id="KW-1133">Transmembrane helix</keyword>
<keyword evidence="1" id="KW-0472">Membrane</keyword>
<keyword evidence="3" id="KW-1185">Reference proteome</keyword>
<dbReference type="AlphaFoldDB" id="A0A172UGU3"/>
<accession>A0A172UGU3</accession>